<feature type="compositionally biased region" description="Acidic residues" evidence="2">
    <location>
        <begin position="153"/>
        <end position="163"/>
    </location>
</feature>
<feature type="compositionally biased region" description="Polar residues" evidence="2">
    <location>
        <begin position="445"/>
        <end position="488"/>
    </location>
</feature>
<feature type="region of interest" description="Disordered" evidence="2">
    <location>
        <begin position="702"/>
        <end position="729"/>
    </location>
</feature>
<comment type="caution">
    <text evidence="3">The sequence shown here is derived from an EMBL/GenBank/DDBJ whole genome shotgun (WGS) entry which is preliminary data.</text>
</comment>
<dbReference type="Proteomes" id="UP000306102">
    <property type="component" value="Unassembled WGS sequence"/>
</dbReference>
<feature type="compositionally biased region" description="Low complexity" evidence="2">
    <location>
        <begin position="181"/>
        <end position="194"/>
    </location>
</feature>
<feature type="compositionally biased region" description="Low complexity" evidence="2">
    <location>
        <begin position="704"/>
        <end position="717"/>
    </location>
</feature>
<name>A0A4S4DHZ3_CAMSN</name>
<keyword evidence="4" id="KW-1185">Reference proteome</keyword>
<sequence>MNVCADAMATKGLRAMMELQVVHTPPLSIRPLVLLMIMQNSPNQQDPDQDPRHDDRMENSNTMTIDFLRARLLAERSVSSTARQRADELAKRVLELEEQLTTVSLQRKKAEKTIAYAHAILENHGVSGFSDKFDSSSDHKVIHCESKVSNNSAEEEEEEEEEGSLVGSKMRRNHTDEFSGSEPESSPLPRRSLSWKSGKDSSCSREKKYTDSSTRSRSTFGSTTSASPRRRDGKCCRHIRRREARSAVEESQIDNSMLSPQESEIATCFDIKPEILRKSSEKQDAKVNLEGSVAGDLENQKSVASASNYMGEHGSDKDMERALEHQAQLIGQYEEEEKAQREWEEKFRENNNSTPDFCEPGNHSDITEERDETNAHTPPYPVGTIASEDQEPKAEVEEVRNGKESSKIQFDDIQYKKSSSMLAHESPASDFVFPVAIAKQEQRRSGNYSVPPSHSYQHLESPTGDQSARNIPSHTSNNFSKGDTSGSKNEPYALMPRETPNKLVSVLGSLHQAKLSLKNKLNALPPKDSGSIGKAIQPSVGDRPEVPIGYAGLFRVPSDFNIEATTRANIAASSPRLSLTNYYPDAGSALTAVDHFVTSPSTESRPSVSNDDRHLSIPTSLSMENRSRIPSWAPLETQSRFSSRQPFFVPPSLVTGLTHSNGCINTPNIDTSLAVSNTYATRNYPFYPNLVPQMPSNEGPWLFSSSSGAGSSPANPSFHDAPRRPNMYR</sequence>
<proteinExistence type="predicted"/>
<evidence type="ECO:0000313" key="4">
    <source>
        <dbReference type="Proteomes" id="UP000306102"/>
    </source>
</evidence>
<feature type="compositionally biased region" description="Basic and acidic residues" evidence="2">
    <location>
        <begin position="390"/>
        <end position="406"/>
    </location>
</feature>
<accession>A0A4S4DHZ3</accession>
<evidence type="ECO:0000256" key="1">
    <source>
        <dbReference type="SAM" id="Coils"/>
    </source>
</evidence>
<reference evidence="3 4" key="1">
    <citation type="journal article" date="2018" name="Proc. Natl. Acad. Sci. U.S.A.">
        <title>Draft genome sequence of Camellia sinensis var. sinensis provides insights into the evolution of the tea genome and tea quality.</title>
        <authorList>
            <person name="Wei C."/>
            <person name="Yang H."/>
            <person name="Wang S."/>
            <person name="Zhao J."/>
            <person name="Liu C."/>
            <person name="Gao L."/>
            <person name="Xia E."/>
            <person name="Lu Y."/>
            <person name="Tai Y."/>
            <person name="She G."/>
            <person name="Sun J."/>
            <person name="Cao H."/>
            <person name="Tong W."/>
            <person name="Gao Q."/>
            <person name="Li Y."/>
            <person name="Deng W."/>
            <person name="Jiang X."/>
            <person name="Wang W."/>
            <person name="Chen Q."/>
            <person name="Zhang S."/>
            <person name="Li H."/>
            <person name="Wu J."/>
            <person name="Wang P."/>
            <person name="Li P."/>
            <person name="Shi C."/>
            <person name="Zheng F."/>
            <person name="Jian J."/>
            <person name="Huang B."/>
            <person name="Shan D."/>
            <person name="Shi M."/>
            <person name="Fang C."/>
            <person name="Yue Y."/>
            <person name="Li F."/>
            <person name="Li D."/>
            <person name="Wei S."/>
            <person name="Han B."/>
            <person name="Jiang C."/>
            <person name="Yin Y."/>
            <person name="Xia T."/>
            <person name="Zhang Z."/>
            <person name="Bennetzen J.L."/>
            <person name="Zhao S."/>
            <person name="Wan X."/>
        </authorList>
    </citation>
    <scope>NUCLEOTIDE SEQUENCE [LARGE SCALE GENOMIC DNA]</scope>
    <source>
        <strain evidence="4">cv. Shuchazao</strain>
        <tissue evidence="3">Leaf</tissue>
    </source>
</reference>
<feature type="compositionally biased region" description="Low complexity" evidence="2">
    <location>
        <begin position="211"/>
        <end position="227"/>
    </location>
</feature>
<dbReference type="STRING" id="542762.A0A4S4DHZ3"/>
<dbReference type="AlphaFoldDB" id="A0A4S4DHZ3"/>
<keyword evidence="1" id="KW-0175">Coiled coil</keyword>
<feature type="region of interest" description="Disordered" evidence="2">
    <location>
        <begin position="443"/>
        <end position="495"/>
    </location>
</feature>
<feature type="compositionally biased region" description="Basic and acidic residues" evidence="2">
    <location>
        <begin position="338"/>
        <end position="349"/>
    </location>
</feature>
<feature type="region of interest" description="Disordered" evidence="2">
    <location>
        <begin position="334"/>
        <end position="406"/>
    </location>
</feature>
<dbReference type="PANTHER" id="PTHR33701:SF3">
    <property type="entry name" value="TRANSCRIPTIONAL REGULATOR ATRX"/>
    <property type="match status" value="1"/>
</dbReference>
<evidence type="ECO:0000256" key="2">
    <source>
        <dbReference type="SAM" id="MobiDB-lite"/>
    </source>
</evidence>
<protein>
    <submittedName>
        <fullName evidence="3">Uncharacterized protein</fullName>
    </submittedName>
</protein>
<dbReference type="EMBL" id="SDRB02011193">
    <property type="protein sequence ID" value="THG02428.1"/>
    <property type="molecule type" value="Genomic_DNA"/>
</dbReference>
<feature type="compositionally biased region" description="Basic and acidic residues" evidence="2">
    <location>
        <begin position="197"/>
        <end position="210"/>
    </location>
</feature>
<dbReference type="PANTHER" id="PTHR33701">
    <property type="entry name" value="TRANSMEMBRANE PROTEIN"/>
    <property type="match status" value="1"/>
</dbReference>
<feature type="region of interest" description="Disordered" evidence="2">
    <location>
        <begin position="146"/>
        <end position="259"/>
    </location>
</feature>
<evidence type="ECO:0000313" key="3">
    <source>
        <dbReference type="EMBL" id="THG02428.1"/>
    </source>
</evidence>
<feature type="coiled-coil region" evidence="1">
    <location>
        <begin position="79"/>
        <end position="113"/>
    </location>
</feature>
<gene>
    <name evidence="3" type="ORF">TEA_015142</name>
</gene>
<organism evidence="3 4">
    <name type="scientific">Camellia sinensis var. sinensis</name>
    <name type="common">China tea</name>
    <dbReference type="NCBI Taxonomy" id="542762"/>
    <lineage>
        <taxon>Eukaryota</taxon>
        <taxon>Viridiplantae</taxon>
        <taxon>Streptophyta</taxon>
        <taxon>Embryophyta</taxon>
        <taxon>Tracheophyta</taxon>
        <taxon>Spermatophyta</taxon>
        <taxon>Magnoliopsida</taxon>
        <taxon>eudicotyledons</taxon>
        <taxon>Gunneridae</taxon>
        <taxon>Pentapetalae</taxon>
        <taxon>asterids</taxon>
        <taxon>Ericales</taxon>
        <taxon>Theaceae</taxon>
        <taxon>Camellia</taxon>
    </lineage>
</organism>